<gene>
    <name evidence="1" type="ORF">N47_G34460</name>
</gene>
<name>E1YC28_9BACT</name>
<protein>
    <submittedName>
        <fullName evidence="1">Uncharacterized protein</fullName>
    </submittedName>
</protein>
<sequence length="42" mass="4917">MDARQLFGNGQKAYYLLFPDTLLRSMLSGKIKVYFFKILSIE</sequence>
<dbReference type="AlphaFoldDB" id="E1YC28"/>
<accession>E1YC28</accession>
<proteinExistence type="predicted"/>
<evidence type="ECO:0000313" key="1">
    <source>
        <dbReference type="EMBL" id="CBX28122.1"/>
    </source>
</evidence>
<reference evidence="1" key="1">
    <citation type="journal article" date="2011" name="Environ. Microbiol.">
        <title>Genomic insights into the metabolic potential of the polycyclic aromatic hydrocarbon degrading sulfate-reducing Deltaproteobacterium N47.</title>
        <authorList>
            <person name="Bergmann F."/>
            <person name="Selesi D."/>
            <person name="Weinmaier T."/>
            <person name="Tischler P."/>
            <person name="Rattei T."/>
            <person name="Meckenstock R.U."/>
        </authorList>
    </citation>
    <scope>NUCLEOTIDE SEQUENCE</scope>
</reference>
<dbReference type="EMBL" id="FR695868">
    <property type="protein sequence ID" value="CBX28122.1"/>
    <property type="molecule type" value="Genomic_DNA"/>
</dbReference>
<organism evidence="1">
    <name type="scientific">uncultured Desulfobacterium sp</name>
    <dbReference type="NCBI Taxonomy" id="201089"/>
    <lineage>
        <taxon>Bacteria</taxon>
        <taxon>Pseudomonadati</taxon>
        <taxon>Thermodesulfobacteriota</taxon>
        <taxon>Desulfobacteria</taxon>
        <taxon>Desulfobacterales</taxon>
        <taxon>Desulfobacteriaceae</taxon>
        <taxon>Desulfobacterium</taxon>
        <taxon>environmental samples</taxon>
    </lineage>
</organism>